<feature type="domain" description="Superoxide dismutase copper/zinc binding" evidence="2">
    <location>
        <begin position="44"/>
        <end position="172"/>
    </location>
</feature>
<dbReference type="AlphaFoldDB" id="A0A553WJ88"/>
<dbReference type="OrthoDB" id="5431326at2"/>
<sequence>MQKFLPLLMIPVVSGCAGMTPSTGKTVSEVISADLARADGSWAGVATISRRSDGVFLSIEGQSAQPGTFGMHLHAVGKCEAPDFASAGGHWNPGMKQHGHDNPLGAHGGDLPNIVAGADNKLKLELKMQDIKLEGDGGFLDNDGGSIIIHEKADDYKTDPSGNSGKRIICGVFKSGNRI</sequence>
<gene>
    <name evidence="3" type="ORF">FOM92_05010</name>
</gene>
<dbReference type="CDD" id="cd00305">
    <property type="entry name" value="Cu-Zn_Superoxide_Dismutase"/>
    <property type="match status" value="1"/>
</dbReference>
<dbReference type="InterPro" id="IPR036423">
    <property type="entry name" value="SOD-like_Cu/Zn_dom_sf"/>
</dbReference>
<evidence type="ECO:0000313" key="4">
    <source>
        <dbReference type="Proteomes" id="UP000320160"/>
    </source>
</evidence>
<dbReference type="SUPFAM" id="SSF49329">
    <property type="entry name" value="Cu,Zn superoxide dismutase-like"/>
    <property type="match status" value="1"/>
</dbReference>
<reference evidence="3 4" key="1">
    <citation type="submission" date="2019-07" db="EMBL/GenBank/DDBJ databases">
        <authorList>
            <person name="Park M."/>
        </authorList>
    </citation>
    <scope>NUCLEOTIDE SEQUENCE [LARGE SCALE GENOMIC DNA]</scope>
    <source>
        <strain evidence="3 4">KCTC32445</strain>
    </source>
</reference>
<name>A0A553WJ88_9SPHN</name>
<accession>A0A553WJ88</accession>
<dbReference type="InterPro" id="IPR024134">
    <property type="entry name" value="SOD_Cu/Zn_/chaperone"/>
</dbReference>
<dbReference type="RefSeq" id="WP_143775688.1">
    <property type="nucleotide sequence ID" value="NZ_VKKU01000001.1"/>
</dbReference>
<dbReference type="PROSITE" id="PS51257">
    <property type="entry name" value="PROKAR_LIPOPROTEIN"/>
    <property type="match status" value="1"/>
</dbReference>
<proteinExistence type="inferred from homology"/>
<dbReference type="PANTHER" id="PTHR10003">
    <property type="entry name" value="SUPEROXIDE DISMUTASE CU-ZN -RELATED"/>
    <property type="match status" value="1"/>
</dbReference>
<dbReference type="Proteomes" id="UP000320160">
    <property type="component" value="Unassembled WGS sequence"/>
</dbReference>
<comment type="caution">
    <text evidence="3">The sequence shown here is derived from an EMBL/GenBank/DDBJ whole genome shotgun (WGS) entry which is preliminary data.</text>
</comment>
<dbReference type="Gene3D" id="2.60.40.200">
    <property type="entry name" value="Superoxide dismutase, copper/zinc binding domain"/>
    <property type="match status" value="1"/>
</dbReference>
<protein>
    <submittedName>
        <fullName evidence="3">Superoxide dismutase family protein</fullName>
    </submittedName>
</protein>
<evidence type="ECO:0000256" key="1">
    <source>
        <dbReference type="ARBA" id="ARBA00010457"/>
    </source>
</evidence>
<dbReference type="GO" id="GO:0005507">
    <property type="term" value="F:copper ion binding"/>
    <property type="evidence" value="ECO:0007669"/>
    <property type="project" value="InterPro"/>
</dbReference>
<dbReference type="GO" id="GO:0006801">
    <property type="term" value="P:superoxide metabolic process"/>
    <property type="evidence" value="ECO:0007669"/>
    <property type="project" value="InterPro"/>
</dbReference>
<evidence type="ECO:0000313" key="3">
    <source>
        <dbReference type="EMBL" id="TSB04770.1"/>
    </source>
</evidence>
<dbReference type="InterPro" id="IPR001424">
    <property type="entry name" value="SOD_Cu_Zn_dom"/>
</dbReference>
<dbReference type="Pfam" id="PF00080">
    <property type="entry name" value="Sod_Cu"/>
    <property type="match status" value="1"/>
</dbReference>
<comment type="similarity">
    <text evidence="1">Belongs to the Cu-Zn superoxide dismutase family.</text>
</comment>
<organism evidence="3 4">
    <name type="scientific">Sphingorhabdus contaminans</name>
    <dbReference type="NCBI Taxonomy" id="1343899"/>
    <lineage>
        <taxon>Bacteria</taxon>
        <taxon>Pseudomonadati</taxon>
        <taxon>Pseudomonadota</taxon>
        <taxon>Alphaproteobacteria</taxon>
        <taxon>Sphingomonadales</taxon>
        <taxon>Sphingomonadaceae</taxon>
        <taxon>Sphingorhabdus</taxon>
    </lineage>
</organism>
<keyword evidence="4" id="KW-1185">Reference proteome</keyword>
<evidence type="ECO:0000259" key="2">
    <source>
        <dbReference type="Pfam" id="PF00080"/>
    </source>
</evidence>
<dbReference type="EMBL" id="VKKU01000001">
    <property type="protein sequence ID" value="TSB04770.1"/>
    <property type="molecule type" value="Genomic_DNA"/>
</dbReference>